<evidence type="ECO:0000313" key="3">
    <source>
        <dbReference type="Proteomes" id="UP001470230"/>
    </source>
</evidence>
<organism evidence="2 3">
    <name type="scientific">Tritrichomonas musculus</name>
    <dbReference type="NCBI Taxonomy" id="1915356"/>
    <lineage>
        <taxon>Eukaryota</taxon>
        <taxon>Metamonada</taxon>
        <taxon>Parabasalia</taxon>
        <taxon>Tritrichomonadida</taxon>
        <taxon>Tritrichomonadidae</taxon>
        <taxon>Tritrichomonas</taxon>
    </lineage>
</organism>
<dbReference type="EMBL" id="JAPFFF010000041">
    <property type="protein sequence ID" value="KAK8841381.1"/>
    <property type="molecule type" value="Genomic_DNA"/>
</dbReference>
<dbReference type="Gene3D" id="1.25.40.10">
    <property type="entry name" value="Tetratricopeptide repeat domain"/>
    <property type="match status" value="1"/>
</dbReference>
<evidence type="ECO:0000256" key="1">
    <source>
        <dbReference type="ARBA" id="ARBA00038101"/>
    </source>
</evidence>
<evidence type="ECO:0000313" key="2">
    <source>
        <dbReference type="EMBL" id="KAK8841381.1"/>
    </source>
</evidence>
<dbReference type="PANTHER" id="PTHR11102">
    <property type="entry name" value="SEL-1-LIKE PROTEIN"/>
    <property type="match status" value="1"/>
</dbReference>
<keyword evidence="3" id="KW-1185">Reference proteome</keyword>
<evidence type="ECO:0008006" key="4">
    <source>
        <dbReference type="Google" id="ProtNLM"/>
    </source>
</evidence>
<comment type="caution">
    <text evidence="2">The sequence shown here is derived from an EMBL/GenBank/DDBJ whole genome shotgun (WGS) entry which is preliminary data.</text>
</comment>
<proteinExistence type="inferred from homology"/>
<comment type="similarity">
    <text evidence="1">Belongs to the sel-1 family.</text>
</comment>
<sequence length="111" mass="12500">MEFKLTLKEQLIENIKMSAERDNSDAMLLYGCMLLKGKDVPADKDKGIEYIQMSDKDNENDNAMLVFGEMLETGDEIPIDIAIEYYQMASKEGNEDTDNALSSLLDGTSNY</sequence>
<dbReference type="InterPro" id="IPR006597">
    <property type="entry name" value="Sel1-like"/>
</dbReference>
<dbReference type="Pfam" id="PF08238">
    <property type="entry name" value="Sel1"/>
    <property type="match status" value="2"/>
</dbReference>
<name>A0ABR2H633_9EUKA</name>
<accession>A0ABR2H633</accession>
<protein>
    <recommendedName>
        <fullName evidence="4">Sel1 repeat family protein</fullName>
    </recommendedName>
</protein>
<dbReference type="InterPro" id="IPR011990">
    <property type="entry name" value="TPR-like_helical_dom_sf"/>
</dbReference>
<dbReference type="InterPro" id="IPR050767">
    <property type="entry name" value="Sel1_AlgK"/>
</dbReference>
<dbReference type="PANTHER" id="PTHR11102:SF160">
    <property type="entry name" value="ERAD-ASSOCIATED E3 UBIQUITIN-PROTEIN LIGASE COMPONENT HRD3"/>
    <property type="match status" value="1"/>
</dbReference>
<dbReference type="SUPFAM" id="SSF81901">
    <property type="entry name" value="HCP-like"/>
    <property type="match status" value="1"/>
</dbReference>
<dbReference type="Proteomes" id="UP001470230">
    <property type="component" value="Unassembled WGS sequence"/>
</dbReference>
<gene>
    <name evidence="2" type="ORF">M9Y10_026996</name>
</gene>
<reference evidence="2 3" key="1">
    <citation type="submission" date="2024-04" db="EMBL/GenBank/DDBJ databases">
        <title>Tritrichomonas musculus Genome.</title>
        <authorList>
            <person name="Alves-Ferreira E."/>
            <person name="Grigg M."/>
            <person name="Lorenzi H."/>
            <person name="Galac M."/>
        </authorList>
    </citation>
    <scope>NUCLEOTIDE SEQUENCE [LARGE SCALE GENOMIC DNA]</scope>
    <source>
        <strain evidence="2 3">EAF2021</strain>
    </source>
</reference>